<protein>
    <recommendedName>
        <fullName evidence="1">Antitoxin VbhA domain-containing protein</fullName>
    </recommendedName>
</protein>
<name>A1TB84_MYCVP</name>
<dbReference type="Pfam" id="PF18495">
    <property type="entry name" value="VbhA"/>
    <property type="match status" value="1"/>
</dbReference>
<accession>A1TB84</accession>
<reference evidence="2" key="1">
    <citation type="submission" date="2006-12" db="EMBL/GenBank/DDBJ databases">
        <title>Complete sequence of Mycobacterium vanbaalenii PYR-1.</title>
        <authorList>
            <consortium name="US DOE Joint Genome Institute"/>
            <person name="Copeland A."/>
            <person name="Lucas S."/>
            <person name="Lapidus A."/>
            <person name="Barry K."/>
            <person name="Detter J.C."/>
            <person name="Glavina del Rio T."/>
            <person name="Hammon N."/>
            <person name="Israni S."/>
            <person name="Dalin E."/>
            <person name="Tice H."/>
            <person name="Pitluck S."/>
            <person name="Singan V."/>
            <person name="Schmutz J."/>
            <person name="Larimer F."/>
            <person name="Land M."/>
            <person name="Hauser L."/>
            <person name="Kyrpides N."/>
            <person name="Anderson I.J."/>
            <person name="Miller C."/>
            <person name="Richardson P."/>
        </authorList>
    </citation>
    <scope>NUCLEOTIDE SEQUENCE [LARGE SCALE GENOMIC DNA]</scope>
    <source>
        <strain evidence="2">PYR-1</strain>
    </source>
</reference>
<dbReference type="Gene3D" id="1.10.8.1050">
    <property type="entry name" value="Antitoxin VbhA-like"/>
    <property type="match status" value="1"/>
</dbReference>
<sequence length="64" mass="7294">MGVQVTEVQKAQRRVKTVRAIRRSTELEGSRSTNATRADQDAYVSGTITAAELRDRVRRRYNIT</sequence>
<dbReference type="InterPro" id="IPR041535">
    <property type="entry name" value="VbhA"/>
</dbReference>
<feature type="domain" description="Antitoxin VbhA" evidence="1">
    <location>
        <begin position="14"/>
        <end position="60"/>
    </location>
</feature>
<dbReference type="STRING" id="350058.Mvan_3643"/>
<dbReference type="EMBL" id="CP000511">
    <property type="protein sequence ID" value="ABM14434.1"/>
    <property type="molecule type" value="Genomic_DNA"/>
</dbReference>
<evidence type="ECO:0000313" key="3">
    <source>
        <dbReference type="Proteomes" id="UP000009159"/>
    </source>
</evidence>
<dbReference type="RefSeq" id="WP_011780835.1">
    <property type="nucleotide sequence ID" value="NC_008726.1"/>
</dbReference>
<gene>
    <name evidence="2" type="ordered locus">Mvan_3643</name>
</gene>
<dbReference type="eggNOG" id="ENOG5031U1G">
    <property type="taxonomic scope" value="Bacteria"/>
</dbReference>
<keyword evidence="3" id="KW-1185">Reference proteome</keyword>
<dbReference type="KEGG" id="mva:Mvan_3643"/>
<dbReference type="CDD" id="cd11586">
    <property type="entry name" value="VbhA_like"/>
    <property type="match status" value="1"/>
</dbReference>
<dbReference type="InterPro" id="IPR033788">
    <property type="entry name" value="VbhA-like"/>
</dbReference>
<dbReference type="HOGENOM" id="CLU_207221_0_0_11"/>
<proteinExistence type="predicted"/>
<evidence type="ECO:0000259" key="1">
    <source>
        <dbReference type="Pfam" id="PF18495"/>
    </source>
</evidence>
<dbReference type="InterPro" id="IPR043038">
    <property type="entry name" value="VbhA_sf"/>
</dbReference>
<evidence type="ECO:0000313" key="2">
    <source>
        <dbReference type="EMBL" id="ABM14434.1"/>
    </source>
</evidence>
<organism evidence="2 3">
    <name type="scientific">Mycolicibacterium vanbaalenii (strain DSM 7251 / JCM 13017 / BCRC 16820 / KCTC 9966 / NRRL B-24157 / PYR-1)</name>
    <name type="common">Mycobacterium vanbaalenii</name>
    <dbReference type="NCBI Taxonomy" id="350058"/>
    <lineage>
        <taxon>Bacteria</taxon>
        <taxon>Bacillati</taxon>
        <taxon>Actinomycetota</taxon>
        <taxon>Actinomycetes</taxon>
        <taxon>Mycobacteriales</taxon>
        <taxon>Mycobacteriaceae</taxon>
        <taxon>Mycolicibacterium</taxon>
    </lineage>
</organism>
<dbReference type="Proteomes" id="UP000009159">
    <property type="component" value="Chromosome"/>
</dbReference>
<dbReference type="AlphaFoldDB" id="A1TB84"/>